<dbReference type="KEGG" id="abae:CL176_01060"/>
<evidence type="ECO:0000313" key="1">
    <source>
        <dbReference type="EMBL" id="AXY24729.1"/>
    </source>
</evidence>
<dbReference type="Proteomes" id="UP000263232">
    <property type="component" value="Chromosome"/>
</dbReference>
<dbReference type="OrthoDB" id="1097360at2"/>
<gene>
    <name evidence="1" type="ORF">CL176_01060</name>
</gene>
<dbReference type="AlphaFoldDB" id="A0A347WI22"/>
<dbReference type="Pfam" id="PF12784">
    <property type="entry name" value="PDDEXK_2"/>
    <property type="match status" value="1"/>
</dbReference>
<reference evidence="1 2" key="1">
    <citation type="submission" date="2017-09" db="EMBL/GenBank/DDBJ databases">
        <title>Complete genome sequence of Oxytococcus suis strain ZY16052.</title>
        <authorList>
            <person name="Li F."/>
        </authorList>
    </citation>
    <scope>NUCLEOTIDE SEQUENCE [LARGE SCALE GENOMIC DNA]</scope>
    <source>
        <strain evidence="1 2">ZY16052</strain>
    </source>
</reference>
<organism evidence="1 2">
    <name type="scientific">Suicoccus acidiformans</name>
    <dbReference type="NCBI Taxonomy" id="2036206"/>
    <lineage>
        <taxon>Bacteria</taxon>
        <taxon>Bacillati</taxon>
        <taxon>Bacillota</taxon>
        <taxon>Bacilli</taxon>
        <taxon>Lactobacillales</taxon>
        <taxon>Aerococcaceae</taxon>
        <taxon>Suicoccus</taxon>
    </lineage>
</organism>
<proteinExistence type="predicted"/>
<evidence type="ECO:0000313" key="2">
    <source>
        <dbReference type="Proteomes" id="UP000263232"/>
    </source>
</evidence>
<sequence length="160" mass="18782">MSWALKLYTEGDDVVYLPTNDFIFKKTFSAGGQEDMTKALIEAILDQEFHEVQLANTYSIEKYKAKEKPETTEVDLLARDAAGRYVTIEMQVHRKWYFLERVQYYAREAFRKNYGDEQTMLDRGNRYSSLRQIYSINILDCALFPEENAGAFELLFTVIR</sequence>
<dbReference type="EMBL" id="CP023434">
    <property type="protein sequence ID" value="AXY24729.1"/>
    <property type="molecule type" value="Genomic_DNA"/>
</dbReference>
<evidence type="ECO:0008006" key="3">
    <source>
        <dbReference type="Google" id="ProtNLM"/>
    </source>
</evidence>
<protein>
    <recommendedName>
        <fullName evidence="3">Rpn family recombination-promoting nuclease/putative transposase</fullName>
    </recommendedName>
</protein>
<accession>A0A347WI22</accession>
<keyword evidence="2" id="KW-1185">Reference proteome</keyword>
<name>A0A347WI22_9LACT</name>